<gene>
    <name evidence="9" type="primary">LOC111114298</name>
</gene>
<dbReference type="GO" id="GO:0005886">
    <property type="term" value="C:plasma membrane"/>
    <property type="evidence" value="ECO:0007669"/>
    <property type="project" value="UniProtKB-SubCell"/>
</dbReference>
<name>A0A8B8BY30_CRAVI</name>
<dbReference type="KEGG" id="cvn:111114298"/>
<evidence type="ECO:0000256" key="2">
    <source>
        <dbReference type="ARBA" id="ARBA00022475"/>
    </source>
</evidence>
<feature type="transmembrane region" description="Helical" evidence="6">
    <location>
        <begin position="37"/>
        <end position="54"/>
    </location>
</feature>
<dbReference type="Pfam" id="PF00001">
    <property type="entry name" value="7tm_1"/>
    <property type="match status" value="1"/>
</dbReference>
<keyword evidence="4 6" id="KW-1133">Transmembrane helix</keyword>
<organism evidence="8 9">
    <name type="scientific">Crassostrea virginica</name>
    <name type="common">Eastern oyster</name>
    <dbReference type="NCBI Taxonomy" id="6565"/>
    <lineage>
        <taxon>Eukaryota</taxon>
        <taxon>Metazoa</taxon>
        <taxon>Spiralia</taxon>
        <taxon>Lophotrochozoa</taxon>
        <taxon>Mollusca</taxon>
        <taxon>Bivalvia</taxon>
        <taxon>Autobranchia</taxon>
        <taxon>Pteriomorphia</taxon>
        <taxon>Ostreida</taxon>
        <taxon>Ostreoidea</taxon>
        <taxon>Ostreidae</taxon>
        <taxon>Crassostrea</taxon>
    </lineage>
</organism>
<keyword evidence="8" id="KW-1185">Reference proteome</keyword>
<evidence type="ECO:0000256" key="6">
    <source>
        <dbReference type="SAM" id="Phobius"/>
    </source>
</evidence>
<reference evidence="9" key="1">
    <citation type="submission" date="2025-08" db="UniProtKB">
        <authorList>
            <consortium name="RefSeq"/>
        </authorList>
    </citation>
    <scope>IDENTIFICATION</scope>
    <source>
        <tissue evidence="9">Whole sample</tissue>
    </source>
</reference>
<feature type="transmembrane region" description="Helical" evidence="6">
    <location>
        <begin position="151"/>
        <end position="171"/>
    </location>
</feature>
<evidence type="ECO:0000313" key="9">
    <source>
        <dbReference type="RefSeq" id="XP_022308293.1"/>
    </source>
</evidence>
<accession>A0A8B8BY30</accession>
<feature type="transmembrane region" description="Helical" evidence="6">
    <location>
        <begin position="74"/>
        <end position="96"/>
    </location>
</feature>
<dbReference type="CDD" id="cd00637">
    <property type="entry name" value="7tm_classA_rhodopsin-like"/>
    <property type="match status" value="1"/>
</dbReference>
<dbReference type="InterPro" id="IPR000276">
    <property type="entry name" value="GPCR_Rhodpsn"/>
</dbReference>
<protein>
    <submittedName>
        <fullName evidence="9">Uncharacterized protein LOC111114298</fullName>
    </submittedName>
</protein>
<dbReference type="PROSITE" id="PS50262">
    <property type="entry name" value="G_PROTEIN_RECEP_F1_2"/>
    <property type="match status" value="1"/>
</dbReference>
<dbReference type="RefSeq" id="XP_022308293.1">
    <property type="nucleotide sequence ID" value="XM_022452585.1"/>
</dbReference>
<comment type="subcellular location">
    <subcellularLocation>
        <location evidence="1">Cell membrane</location>
        <topology evidence="1">Multi-pass membrane protein</topology>
    </subcellularLocation>
</comment>
<evidence type="ECO:0000256" key="5">
    <source>
        <dbReference type="ARBA" id="ARBA00023136"/>
    </source>
</evidence>
<evidence type="ECO:0000256" key="1">
    <source>
        <dbReference type="ARBA" id="ARBA00004651"/>
    </source>
</evidence>
<feature type="transmembrane region" description="Helical" evidence="6">
    <location>
        <begin position="116"/>
        <end position="139"/>
    </location>
</feature>
<dbReference type="AlphaFoldDB" id="A0A8B8BY30"/>
<dbReference type="InterPro" id="IPR017452">
    <property type="entry name" value="GPCR_Rhodpsn_7TM"/>
</dbReference>
<dbReference type="GO" id="GO:0004930">
    <property type="term" value="F:G protein-coupled receptor activity"/>
    <property type="evidence" value="ECO:0007669"/>
    <property type="project" value="InterPro"/>
</dbReference>
<dbReference type="PANTHER" id="PTHR22750">
    <property type="entry name" value="G-PROTEIN COUPLED RECEPTOR"/>
    <property type="match status" value="1"/>
</dbReference>
<feature type="domain" description="G-protein coupled receptors family 1 profile" evidence="7">
    <location>
        <begin position="1"/>
        <end position="168"/>
    </location>
</feature>
<keyword evidence="5 6" id="KW-0472">Membrane</keyword>
<sequence>MAFYLVEALTITVMNGDRFLSLQFPFHYSNIVVRSRMLLICVFFWPISVLLPILERNCAQTVAIADREPLQWSLIVFFGLVFINLLEYGFVVKFILKSFTSVKFEGNRKCVLKVTLFTGCFVVCTTPVLLLNTICAISAEPNCAFLSRMKSVLNVLPLVNSFVNPVLYFFLFTECRFQLVNLFCFWNRSLLEKNKVKRNDFYCAYQIHVITSKTSSTDGNLFKGNGSPCGGDKA</sequence>
<dbReference type="SUPFAM" id="SSF81321">
    <property type="entry name" value="Family A G protein-coupled receptor-like"/>
    <property type="match status" value="1"/>
</dbReference>
<dbReference type="GeneID" id="111114298"/>
<keyword evidence="3 6" id="KW-0812">Transmembrane</keyword>
<evidence type="ECO:0000313" key="8">
    <source>
        <dbReference type="Proteomes" id="UP000694844"/>
    </source>
</evidence>
<dbReference type="Proteomes" id="UP000694844">
    <property type="component" value="Chromosome 9"/>
</dbReference>
<dbReference type="Gene3D" id="1.20.1070.10">
    <property type="entry name" value="Rhodopsin 7-helix transmembrane proteins"/>
    <property type="match status" value="1"/>
</dbReference>
<keyword evidence="2" id="KW-1003">Cell membrane</keyword>
<evidence type="ECO:0000256" key="3">
    <source>
        <dbReference type="ARBA" id="ARBA00022692"/>
    </source>
</evidence>
<proteinExistence type="predicted"/>
<evidence type="ECO:0000256" key="4">
    <source>
        <dbReference type="ARBA" id="ARBA00022989"/>
    </source>
</evidence>
<evidence type="ECO:0000259" key="7">
    <source>
        <dbReference type="PROSITE" id="PS50262"/>
    </source>
</evidence>